<dbReference type="InterPro" id="IPR004721">
    <property type="entry name" value="DHOdimr"/>
</dbReference>
<reference evidence="10 11" key="1">
    <citation type="submission" date="2019-04" db="EMBL/GenBank/DDBJ databases">
        <title>High contiguity whole genome sequence and gene annotation resource for two Venturia nashicola isolates.</title>
        <authorList>
            <person name="Prokchorchik M."/>
            <person name="Won K."/>
            <person name="Lee Y."/>
            <person name="Choi E.D."/>
            <person name="Segonzac C."/>
            <person name="Sohn K.H."/>
        </authorList>
    </citation>
    <scope>NUCLEOTIDE SEQUENCE [LARGE SCALE GENOMIC DNA]</scope>
    <source>
        <strain evidence="10 11">PRI2</strain>
    </source>
</reference>
<proteinExistence type="inferred from homology"/>
<keyword evidence="8" id="KW-0665">Pyrimidine biosynthesis</keyword>
<dbReference type="GO" id="GO:0005737">
    <property type="term" value="C:cytoplasm"/>
    <property type="evidence" value="ECO:0007669"/>
    <property type="project" value="TreeGrafter"/>
</dbReference>
<evidence type="ECO:0000256" key="4">
    <source>
        <dbReference type="ARBA" id="ARBA00012860"/>
    </source>
</evidence>
<dbReference type="FunFam" id="3.20.20.140:FF:000041">
    <property type="entry name" value="Dihydroorotase, variant"/>
    <property type="match status" value="1"/>
</dbReference>
<evidence type="ECO:0000313" key="10">
    <source>
        <dbReference type="EMBL" id="TID27527.1"/>
    </source>
</evidence>
<keyword evidence="6" id="KW-0378">Hydrolase</keyword>
<dbReference type="EMBL" id="SNSC02000001">
    <property type="protein sequence ID" value="TID27527.1"/>
    <property type="molecule type" value="Genomic_DNA"/>
</dbReference>
<organism evidence="10 11">
    <name type="scientific">Venturia nashicola</name>
    <dbReference type="NCBI Taxonomy" id="86259"/>
    <lineage>
        <taxon>Eukaryota</taxon>
        <taxon>Fungi</taxon>
        <taxon>Dikarya</taxon>
        <taxon>Ascomycota</taxon>
        <taxon>Pezizomycotina</taxon>
        <taxon>Dothideomycetes</taxon>
        <taxon>Pleosporomycetidae</taxon>
        <taxon>Venturiales</taxon>
        <taxon>Venturiaceae</taxon>
        <taxon>Venturia</taxon>
    </lineage>
</organism>
<gene>
    <name evidence="10" type="ORF">E6O75_ATG00294</name>
</gene>
<comment type="caution">
    <text evidence="10">The sequence shown here is derived from an EMBL/GenBank/DDBJ whole genome shotgun (WGS) entry which is preliminary data.</text>
</comment>
<dbReference type="PROSITE" id="PS00482">
    <property type="entry name" value="DIHYDROOROTASE_1"/>
    <property type="match status" value="1"/>
</dbReference>
<dbReference type="SUPFAM" id="SSF51556">
    <property type="entry name" value="Metallo-dependent hydrolases"/>
    <property type="match status" value="1"/>
</dbReference>
<dbReference type="UniPathway" id="UPA00070">
    <property type="reaction ID" value="UER00117"/>
</dbReference>
<dbReference type="Proteomes" id="UP000298493">
    <property type="component" value="Unassembled WGS sequence"/>
</dbReference>
<dbReference type="PROSITE" id="PS00483">
    <property type="entry name" value="DIHYDROOROTASE_2"/>
    <property type="match status" value="1"/>
</dbReference>
<comment type="similarity">
    <text evidence="3">Belongs to the metallo-dependent hydrolases superfamily. DHOase family. Class II DHOase subfamily.</text>
</comment>
<dbReference type="EC" id="3.5.2.3" evidence="4"/>
<feature type="domain" description="Heterokaryon incompatibility" evidence="9">
    <location>
        <begin position="579"/>
        <end position="739"/>
    </location>
</feature>
<evidence type="ECO:0000256" key="1">
    <source>
        <dbReference type="ARBA" id="ARBA00001947"/>
    </source>
</evidence>
<dbReference type="GO" id="GO:0046872">
    <property type="term" value="F:metal ion binding"/>
    <property type="evidence" value="ECO:0007669"/>
    <property type="project" value="UniProtKB-KW"/>
</dbReference>
<evidence type="ECO:0000256" key="8">
    <source>
        <dbReference type="ARBA" id="ARBA00022975"/>
    </source>
</evidence>
<name>A0A4Z1PI25_9PEZI</name>
<keyword evidence="5" id="KW-0479">Metal-binding</keyword>
<dbReference type="InterPro" id="IPR010730">
    <property type="entry name" value="HET"/>
</dbReference>
<evidence type="ECO:0000313" key="11">
    <source>
        <dbReference type="Proteomes" id="UP000298493"/>
    </source>
</evidence>
<accession>A0A4Z1PI25</accession>
<evidence type="ECO:0000256" key="5">
    <source>
        <dbReference type="ARBA" id="ARBA00022723"/>
    </source>
</evidence>
<dbReference type="PANTHER" id="PTHR43137">
    <property type="entry name" value="DIHYDROOROTASE"/>
    <property type="match status" value="1"/>
</dbReference>
<comment type="pathway">
    <text evidence="2">Pyrimidine metabolism; UMP biosynthesis via de novo pathway; (S)-dihydroorotate from bicarbonate: step 3/3.</text>
</comment>
<evidence type="ECO:0000259" key="9">
    <source>
        <dbReference type="Pfam" id="PF06985"/>
    </source>
</evidence>
<dbReference type="GO" id="GO:0006207">
    <property type="term" value="P:'de novo' pyrimidine nucleobase biosynthetic process"/>
    <property type="evidence" value="ECO:0007669"/>
    <property type="project" value="TreeGrafter"/>
</dbReference>
<dbReference type="GO" id="GO:0004151">
    <property type="term" value="F:dihydroorotase activity"/>
    <property type="evidence" value="ECO:0007669"/>
    <property type="project" value="UniProtKB-EC"/>
</dbReference>
<dbReference type="STRING" id="86259.A0A4Z1PI25"/>
<evidence type="ECO:0000256" key="2">
    <source>
        <dbReference type="ARBA" id="ARBA00004880"/>
    </source>
</evidence>
<comment type="cofactor">
    <cofactor evidence="1">
        <name>Zn(2+)</name>
        <dbReference type="ChEBI" id="CHEBI:29105"/>
    </cofactor>
</comment>
<protein>
    <recommendedName>
        <fullName evidence="4">dihydroorotase</fullName>
        <ecNumber evidence="4">3.5.2.3</ecNumber>
    </recommendedName>
</protein>
<dbReference type="PANTHER" id="PTHR43137:SF1">
    <property type="entry name" value="DIHYDROOROTASE"/>
    <property type="match status" value="1"/>
</dbReference>
<evidence type="ECO:0000256" key="6">
    <source>
        <dbReference type="ARBA" id="ARBA00022801"/>
    </source>
</evidence>
<keyword evidence="7" id="KW-0862">Zinc</keyword>
<dbReference type="NCBIfam" id="TIGR00856">
    <property type="entry name" value="pyrC_dimer"/>
    <property type="match status" value="1"/>
</dbReference>
<sequence length="1042" mass="115910">MPLEKLNGLELPAAADFHVHLRDGKMMELVTPTIRKGGVNTVYVMPNLVPPLTKVKDVLDYKTRLEKLAPGVNFLMSLYLHTDITPETIIEAKKAGITGVKSYPAGVTTNSSSGVVDYDIFFPVFEVYRDSPIASILDILLNLHGESPSTPGSDVTVLNAEEKFLPTLLMLHEKFPKLRIILEHCTSARAIGAVKQCGSSVVATITAHHLFLTVDDVVADPFCFCKPVAKTPEDRDALLRAAVSGNPKFFLGTDSAPHPAIAKRGGADGRGKSAAGVFTQPYATQTVLSAFEEGITQGVIKEEDVTAEKLEGFFSGFGRAFYKSADSSKEKIRFERKGVSVDEILSLGELEVVPFRADHRPQFRPKRKAREIISRVLTRVRPASDQAAISILDFAAPGGTMKSEPVGSLGLAHHPTLLALQTAAKDCDICALIEESVNGVVETLELAKQEEFYAAFDETGPPIWEFWLSKRKDGEDGFSVWCMASESKQAYLVGAVGFVVDDESPLKNIFRGRIVHEDPMHPAVLKRMQMWVEFCAEHHSKCHPGETHLPSRVLDLADPSLDNDTIRLVEPPSETNAHYASLSHCWGKSQQFTSTKATMSQRMTGIEVAGMPKTFRDAITIARHLGIRYLWIDSLCICQDDGADWERESAKMAGIYMNSYLNLAATRAADDAEGFLGARDVRVHVPLEVTLPAQNGSDKDAISGTIHLFNVPLHLAAFSRSYVIDEEAPLSQRGWVVQERFLAPRTLYFGSSQISFECLEKFNTEDGCEQTTHIYNFDELPPIEITSKGVRKDEGYRGSGRWADMLRLYSSKALSRESDKLPAFSGLARLFQEKLRDSYVAGLWRNNIVQGLCWLSIEASHSRPSTYRAPSWSWASIDGWIFICPIRRFEDIVEVVDVQVQVKGENPYGEVSSGHIELRAPLERISIRKHGFGVEKDLWLKHAMFCWWYGTDEEEVDDEEMNDGCFDIETDIELDLESLELYSLPLVADFTDDDLICVVLIVVPEGEGRYKRVGWSYCDCKEKVPGWKESKGNGELPKVILI</sequence>
<dbReference type="HAMAP" id="MF_00219">
    <property type="entry name" value="PyrC_classII"/>
    <property type="match status" value="1"/>
</dbReference>
<dbReference type="Pfam" id="PF06985">
    <property type="entry name" value="HET"/>
    <property type="match status" value="1"/>
</dbReference>
<keyword evidence="11" id="KW-1185">Reference proteome</keyword>
<dbReference type="InterPro" id="IPR002195">
    <property type="entry name" value="Dihydroorotase_CS"/>
</dbReference>
<dbReference type="AlphaFoldDB" id="A0A4Z1PI25"/>
<evidence type="ECO:0000256" key="3">
    <source>
        <dbReference type="ARBA" id="ARBA00005631"/>
    </source>
</evidence>
<dbReference type="Gene3D" id="3.20.20.140">
    <property type="entry name" value="Metal-dependent hydrolases"/>
    <property type="match status" value="1"/>
</dbReference>
<dbReference type="GO" id="GO:0044205">
    <property type="term" value="P:'de novo' UMP biosynthetic process"/>
    <property type="evidence" value="ECO:0007669"/>
    <property type="project" value="UniProtKB-UniPathway"/>
</dbReference>
<dbReference type="InterPro" id="IPR032466">
    <property type="entry name" value="Metal_Hydrolase"/>
</dbReference>
<evidence type="ECO:0000256" key="7">
    <source>
        <dbReference type="ARBA" id="ARBA00022833"/>
    </source>
</evidence>